<keyword evidence="2" id="KW-1185">Reference proteome</keyword>
<gene>
    <name evidence="1" type="ORF">V5799_020929</name>
</gene>
<sequence length="178" mass="20496">MTPLASFLQRRRALSSFILYVPGHKSLAAFFTELSKQELTNNYALHDLRCFDKWMAERLAIQDILRRNRALAKRAARFVTGTRVKYIPEAFQEVSNSLNLVDELQATAFVEEAQAKDLIARCVLRLAEFTEFMRLAFVVRDGIESSAIDDEKMQLGYLPDLCLRRIRHFLHLSDAPDS</sequence>
<accession>A0AAQ4ET10</accession>
<proteinExistence type="predicted"/>
<name>A0AAQ4ET10_AMBAM</name>
<evidence type="ECO:0000313" key="2">
    <source>
        <dbReference type="Proteomes" id="UP001321473"/>
    </source>
</evidence>
<dbReference type="Proteomes" id="UP001321473">
    <property type="component" value="Unassembled WGS sequence"/>
</dbReference>
<comment type="caution">
    <text evidence="1">The sequence shown here is derived from an EMBL/GenBank/DDBJ whole genome shotgun (WGS) entry which is preliminary data.</text>
</comment>
<organism evidence="1 2">
    <name type="scientific">Amblyomma americanum</name>
    <name type="common">Lone star tick</name>
    <dbReference type="NCBI Taxonomy" id="6943"/>
    <lineage>
        <taxon>Eukaryota</taxon>
        <taxon>Metazoa</taxon>
        <taxon>Ecdysozoa</taxon>
        <taxon>Arthropoda</taxon>
        <taxon>Chelicerata</taxon>
        <taxon>Arachnida</taxon>
        <taxon>Acari</taxon>
        <taxon>Parasitiformes</taxon>
        <taxon>Ixodida</taxon>
        <taxon>Ixodoidea</taxon>
        <taxon>Ixodidae</taxon>
        <taxon>Amblyomminae</taxon>
        <taxon>Amblyomma</taxon>
    </lineage>
</organism>
<protein>
    <submittedName>
        <fullName evidence="1">Uncharacterized protein</fullName>
    </submittedName>
</protein>
<dbReference type="EMBL" id="JARKHS020011521">
    <property type="protein sequence ID" value="KAK8777738.1"/>
    <property type="molecule type" value="Genomic_DNA"/>
</dbReference>
<evidence type="ECO:0000313" key="1">
    <source>
        <dbReference type="EMBL" id="KAK8777738.1"/>
    </source>
</evidence>
<reference evidence="1 2" key="1">
    <citation type="journal article" date="2023" name="Arcadia Sci">
        <title>De novo assembly of a long-read Amblyomma americanum tick genome.</title>
        <authorList>
            <person name="Chou S."/>
            <person name="Poskanzer K.E."/>
            <person name="Rollins M."/>
            <person name="Thuy-Boun P.S."/>
        </authorList>
    </citation>
    <scope>NUCLEOTIDE SEQUENCE [LARGE SCALE GENOMIC DNA]</scope>
    <source>
        <strain evidence="1">F_SG_1</strain>
        <tissue evidence="1">Salivary glands</tissue>
    </source>
</reference>
<dbReference type="AlphaFoldDB" id="A0AAQ4ET10"/>